<dbReference type="AlphaFoldDB" id="A0A848LGL6"/>
<evidence type="ECO:0000313" key="5">
    <source>
        <dbReference type="Proteomes" id="UP000518300"/>
    </source>
</evidence>
<gene>
    <name evidence="4" type="ORF">HG543_18020</name>
</gene>
<dbReference type="EMBL" id="JABBJJ010000077">
    <property type="protein sequence ID" value="NMO16743.1"/>
    <property type="molecule type" value="Genomic_DNA"/>
</dbReference>
<dbReference type="InterPro" id="IPR051556">
    <property type="entry name" value="N-term/lysine_N-AcTrnsfr"/>
</dbReference>
<accession>A0A848LGL6</accession>
<dbReference type="GO" id="GO:0016747">
    <property type="term" value="F:acyltransferase activity, transferring groups other than amino-acyl groups"/>
    <property type="evidence" value="ECO:0007669"/>
    <property type="project" value="InterPro"/>
</dbReference>
<protein>
    <submittedName>
        <fullName evidence="4">GNAT family N-acetyltransferase</fullName>
    </submittedName>
</protein>
<keyword evidence="2" id="KW-0012">Acyltransferase</keyword>
<dbReference type="Gene3D" id="3.40.630.30">
    <property type="match status" value="1"/>
</dbReference>
<dbReference type="InterPro" id="IPR016181">
    <property type="entry name" value="Acyl_CoA_acyltransferase"/>
</dbReference>
<organism evidence="4 5">
    <name type="scientific">Pyxidicoccus fallax</name>
    <dbReference type="NCBI Taxonomy" id="394095"/>
    <lineage>
        <taxon>Bacteria</taxon>
        <taxon>Pseudomonadati</taxon>
        <taxon>Myxococcota</taxon>
        <taxon>Myxococcia</taxon>
        <taxon>Myxococcales</taxon>
        <taxon>Cystobacterineae</taxon>
        <taxon>Myxococcaceae</taxon>
        <taxon>Pyxidicoccus</taxon>
    </lineage>
</organism>
<keyword evidence="5" id="KW-1185">Reference proteome</keyword>
<sequence length="178" mass="19460">MTMKQVDPGVETTPAPVLDVAGLPNDLMTAVKFTAPTDEDMTAVATLRAGSEPWKTRGETPEDSLKALTQLKPYIHVAKVQNQVVGYVTVERDGPVPGAAYLRNIVVKPELRRKGLGHVLLEQALKAARDMYRKTIALRVDPSNSAAVSFYRKANFTTVATVVSKKSGKLRLLMSREL</sequence>
<evidence type="ECO:0000313" key="4">
    <source>
        <dbReference type="EMBL" id="NMO16743.1"/>
    </source>
</evidence>
<keyword evidence="1 4" id="KW-0808">Transferase</keyword>
<dbReference type="SUPFAM" id="SSF55729">
    <property type="entry name" value="Acyl-CoA N-acyltransferases (Nat)"/>
    <property type="match status" value="1"/>
</dbReference>
<name>A0A848LGL6_9BACT</name>
<dbReference type="CDD" id="cd04301">
    <property type="entry name" value="NAT_SF"/>
    <property type="match status" value="1"/>
</dbReference>
<evidence type="ECO:0000256" key="2">
    <source>
        <dbReference type="ARBA" id="ARBA00023315"/>
    </source>
</evidence>
<dbReference type="PANTHER" id="PTHR42919:SF8">
    <property type="entry name" value="N-ALPHA-ACETYLTRANSFERASE 50"/>
    <property type="match status" value="1"/>
</dbReference>
<evidence type="ECO:0000259" key="3">
    <source>
        <dbReference type="PROSITE" id="PS51186"/>
    </source>
</evidence>
<feature type="domain" description="N-acetyltransferase" evidence="3">
    <location>
        <begin position="31"/>
        <end position="178"/>
    </location>
</feature>
<proteinExistence type="predicted"/>
<dbReference type="PROSITE" id="PS51186">
    <property type="entry name" value="GNAT"/>
    <property type="match status" value="1"/>
</dbReference>
<dbReference type="Proteomes" id="UP000518300">
    <property type="component" value="Unassembled WGS sequence"/>
</dbReference>
<evidence type="ECO:0000256" key="1">
    <source>
        <dbReference type="ARBA" id="ARBA00022679"/>
    </source>
</evidence>
<reference evidence="4 5" key="1">
    <citation type="submission" date="2020-04" db="EMBL/GenBank/DDBJ databases">
        <title>Draft genome of Pyxidicoccus fallax type strain.</title>
        <authorList>
            <person name="Whitworth D.E."/>
        </authorList>
    </citation>
    <scope>NUCLEOTIDE SEQUENCE [LARGE SCALE GENOMIC DNA]</scope>
    <source>
        <strain evidence="4 5">DSM 14698</strain>
    </source>
</reference>
<dbReference type="InterPro" id="IPR000182">
    <property type="entry name" value="GNAT_dom"/>
</dbReference>
<dbReference type="RefSeq" id="WP_169346031.1">
    <property type="nucleotide sequence ID" value="NZ_JABBJJ010000077.1"/>
</dbReference>
<dbReference type="Pfam" id="PF00583">
    <property type="entry name" value="Acetyltransf_1"/>
    <property type="match status" value="1"/>
</dbReference>
<dbReference type="PANTHER" id="PTHR42919">
    <property type="entry name" value="N-ALPHA-ACETYLTRANSFERASE"/>
    <property type="match status" value="1"/>
</dbReference>
<comment type="caution">
    <text evidence="4">The sequence shown here is derived from an EMBL/GenBank/DDBJ whole genome shotgun (WGS) entry which is preliminary data.</text>
</comment>